<evidence type="ECO:0000256" key="5">
    <source>
        <dbReference type="ARBA" id="ARBA00023180"/>
    </source>
</evidence>
<feature type="signal peptide" evidence="6">
    <location>
        <begin position="1"/>
        <end position="16"/>
    </location>
</feature>
<protein>
    <submittedName>
        <fullName evidence="8">Gamma-interferon-inducible lysosomal thiol reductase-like isoform X1</fullName>
    </submittedName>
</protein>
<comment type="similarity">
    <text evidence="2">Belongs to the GILT family.</text>
</comment>
<evidence type="ECO:0000256" key="6">
    <source>
        <dbReference type="SAM" id="SignalP"/>
    </source>
</evidence>
<evidence type="ECO:0000313" key="8">
    <source>
        <dbReference type="RefSeq" id="XP_013780443.2"/>
    </source>
</evidence>
<organism evidence="7 8">
    <name type="scientific">Limulus polyphemus</name>
    <name type="common">Atlantic horseshoe crab</name>
    <dbReference type="NCBI Taxonomy" id="6850"/>
    <lineage>
        <taxon>Eukaryota</taxon>
        <taxon>Metazoa</taxon>
        <taxon>Ecdysozoa</taxon>
        <taxon>Arthropoda</taxon>
        <taxon>Chelicerata</taxon>
        <taxon>Merostomata</taxon>
        <taxon>Xiphosura</taxon>
        <taxon>Limulidae</taxon>
        <taxon>Limulus</taxon>
    </lineage>
</organism>
<proteinExistence type="inferred from homology"/>
<dbReference type="Proteomes" id="UP000694941">
    <property type="component" value="Unplaced"/>
</dbReference>
<dbReference type="PANTHER" id="PTHR13234:SF8">
    <property type="entry name" value="GAMMA-INTERFERON-INDUCIBLE LYSOSOMAL THIOL REDUCTASE"/>
    <property type="match status" value="1"/>
</dbReference>
<feature type="chain" id="PRO_5047472386" evidence="6">
    <location>
        <begin position="17"/>
        <end position="171"/>
    </location>
</feature>
<dbReference type="InterPro" id="IPR004911">
    <property type="entry name" value="Interferon-induced_GILT"/>
</dbReference>
<sequence length="171" mass="19455">MFGFVFWALFLWVTSAKVDNDVKVKRKGNKWIFTCQHGPQECYANVVQTCSIFLLNNTSLALNFIKCMSADRKPWMAGEKCARSLQLDWEVISTCANGAQGNKYEYLMAKETRDLDPPHQYSPWITLNGVHTEDIQDKAEGNLFQLICDTYTGKKPSSCNTTNDEKTPNQP</sequence>
<evidence type="ECO:0000256" key="1">
    <source>
        <dbReference type="ARBA" id="ARBA00004613"/>
    </source>
</evidence>
<name>A0ABM1BEN0_LIMPO</name>
<keyword evidence="5" id="KW-0325">Glycoprotein</keyword>
<dbReference type="GeneID" id="106464834"/>
<dbReference type="Pfam" id="PF03227">
    <property type="entry name" value="GILT"/>
    <property type="match status" value="1"/>
</dbReference>
<keyword evidence="7" id="KW-1185">Reference proteome</keyword>
<accession>A0ABM1BEN0</accession>
<evidence type="ECO:0000313" key="7">
    <source>
        <dbReference type="Proteomes" id="UP000694941"/>
    </source>
</evidence>
<comment type="subcellular location">
    <subcellularLocation>
        <location evidence="1">Secreted</location>
    </subcellularLocation>
</comment>
<keyword evidence="4 6" id="KW-0732">Signal</keyword>
<keyword evidence="3" id="KW-0964">Secreted</keyword>
<dbReference type="PANTHER" id="PTHR13234">
    <property type="entry name" value="GAMMA-INTERFERON INDUCIBLE LYSOSOMAL THIOL REDUCTASE GILT"/>
    <property type="match status" value="1"/>
</dbReference>
<evidence type="ECO:0000256" key="2">
    <source>
        <dbReference type="ARBA" id="ARBA00005679"/>
    </source>
</evidence>
<reference evidence="8" key="1">
    <citation type="submission" date="2025-08" db="UniProtKB">
        <authorList>
            <consortium name="RefSeq"/>
        </authorList>
    </citation>
    <scope>IDENTIFICATION</scope>
    <source>
        <tissue evidence="8">Muscle</tissue>
    </source>
</reference>
<gene>
    <name evidence="8" type="primary">LOC106464834</name>
</gene>
<evidence type="ECO:0000256" key="3">
    <source>
        <dbReference type="ARBA" id="ARBA00022525"/>
    </source>
</evidence>
<dbReference type="RefSeq" id="XP_013780443.2">
    <property type="nucleotide sequence ID" value="XM_013924989.2"/>
</dbReference>
<evidence type="ECO:0000256" key="4">
    <source>
        <dbReference type="ARBA" id="ARBA00022729"/>
    </source>
</evidence>